<dbReference type="InterPro" id="IPR013714">
    <property type="entry name" value="Golgi_TVP15"/>
</dbReference>
<evidence type="ECO:0000256" key="2">
    <source>
        <dbReference type="ARBA" id="ARBA00022692"/>
    </source>
</evidence>
<dbReference type="OrthoDB" id="423534at2759"/>
<sequence>MAGAKIDLSGGASAPPPTVGYGGGTGSGGYSYGGGVSQQMAEAALQDPTVQQQIKEVAYQKASEGFEVAKVAGAMAAEELGKYIQEGPAGISVLCFLGGLATTLIGFLGLLNFGNGLTSPFQYVLNAYLLTFGVVTFLLEADVESLRQMKVLGRLSPWVERYQLEVFNRANFLTELRGRGFFYVFIGTLAVTQCFLCLTFIAGLWNLLMGVLCLLMSFGINPANHLQAPLAQGAHAPGP</sequence>
<evidence type="ECO:0000313" key="6">
    <source>
        <dbReference type="EMBL" id="CAI3978004.1"/>
    </source>
</evidence>
<keyword evidence="3 5" id="KW-1133">Transmembrane helix</keyword>
<comment type="subcellular location">
    <subcellularLocation>
        <location evidence="1">Membrane</location>
        <topology evidence="1">Multi-pass membrane protein</topology>
    </subcellularLocation>
</comment>
<evidence type="ECO:0000313" key="7">
    <source>
        <dbReference type="EMBL" id="CAL4765316.1"/>
    </source>
</evidence>
<dbReference type="PANTHER" id="PTHR28128:SF1">
    <property type="entry name" value="GOLGI APPARATUS MEMBRANE PROTEIN TVP15"/>
    <property type="match status" value="1"/>
</dbReference>
<dbReference type="EMBL" id="CAMXCT020000380">
    <property type="protein sequence ID" value="CAL1131379.1"/>
    <property type="molecule type" value="Genomic_DNA"/>
</dbReference>
<evidence type="ECO:0000256" key="1">
    <source>
        <dbReference type="ARBA" id="ARBA00004141"/>
    </source>
</evidence>
<dbReference type="GO" id="GO:0016020">
    <property type="term" value="C:membrane"/>
    <property type="evidence" value="ECO:0007669"/>
    <property type="project" value="UniProtKB-SubCell"/>
</dbReference>
<evidence type="ECO:0000256" key="3">
    <source>
        <dbReference type="ARBA" id="ARBA00022989"/>
    </source>
</evidence>
<comment type="caution">
    <text evidence="6">The sequence shown here is derived from an EMBL/GenBank/DDBJ whole genome shotgun (WGS) entry which is preliminary data.</text>
</comment>
<dbReference type="EMBL" id="CAMXCT010000380">
    <property type="protein sequence ID" value="CAI3978004.1"/>
    <property type="molecule type" value="Genomic_DNA"/>
</dbReference>
<reference evidence="6" key="1">
    <citation type="submission" date="2022-10" db="EMBL/GenBank/DDBJ databases">
        <authorList>
            <person name="Chen Y."/>
            <person name="Dougan E. K."/>
            <person name="Chan C."/>
            <person name="Rhodes N."/>
            <person name="Thang M."/>
        </authorList>
    </citation>
    <scope>NUCLEOTIDE SEQUENCE</scope>
</reference>
<dbReference type="AlphaFoldDB" id="A0A9P1FI65"/>
<name>A0A9P1FI65_9DINO</name>
<keyword evidence="8" id="KW-1185">Reference proteome</keyword>
<dbReference type="PANTHER" id="PTHR28128">
    <property type="entry name" value="GOLGI APPARATUS MEMBRANE PROTEIN TVP15"/>
    <property type="match status" value="1"/>
</dbReference>
<feature type="transmembrane region" description="Helical" evidence="5">
    <location>
        <begin position="123"/>
        <end position="141"/>
    </location>
</feature>
<keyword evidence="2 5" id="KW-0812">Transmembrane</keyword>
<dbReference type="Proteomes" id="UP001152797">
    <property type="component" value="Unassembled WGS sequence"/>
</dbReference>
<protein>
    <submittedName>
        <fullName evidence="6">Uncharacterized protein</fullName>
    </submittedName>
</protein>
<feature type="transmembrane region" description="Helical" evidence="5">
    <location>
        <begin position="181"/>
        <end position="208"/>
    </location>
</feature>
<evidence type="ECO:0000256" key="4">
    <source>
        <dbReference type="ARBA" id="ARBA00023136"/>
    </source>
</evidence>
<dbReference type="Pfam" id="PF08507">
    <property type="entry name" value="COPI_assoc"/>
    <property type="match status" value="1"/>
</dbReference>
<gene>
    <name evidence="6" type="ORF">C1SCF055_LOCUS6094</name>
</gene>
<evidence type="ECO:0000313" key="8">
    <source>
        <dbReference type="Proteomes" id="UP001152797"/>
    </source>
</evidence>
<keyword evidence="4 5" id="KW-0472">Membrane</keyword>
<organism evidence="6">
    <name type="scientific">Cladocopium goreaui</name>
    <dbReference type="NCBI Taxonomy" id="2562237"/>
    <lineage>
        <taxon>Eukaryota</taxon>
        <taxon>Sar</taxon>
        <taxon>Alveolata</taxon>
        <taxon>Dinophyceae</taxon>
        <taxon>Suessiales</taxon>
        <taxon>Symbiodiniaceae</taxon>
        <taxon>Cladocopium</taxon>
    </lineage>
</organism>
<feature type="transmembrane region" description="Helical" evidence="5">
    <location>
        <begin position="89"/>
        <end position="111"/>
    </location>
</feature>
<proteinExistence type="predicted"/>
<reference evidence="7 8" key="2">
    <citation type="submission" date="2024-05" db="EMBL/GenBank/DDBJ databases">
        <authorList>
            <person name="Chen Y."/>
            <person name="Shah S."/>
            <person name="Dougan E. K."/>
            <person name="Thang M."/>
            <person name="Chan C."/>
        </authorList>
    </citation>
    <scope>NUCLEOTIDE SEQUENCE [LARGE SCALE GENOMIC DNA]</scope>
</reference>
<evidence type="ECO:0000256" key="5">
    <source>
        <dbReference type="SAM" id="Phobius"/>
    </source>
</evidence>
<dbReference type="EMBL" id="CAMXCT030000380">
    <property type="protein sequence ID" value="CAL4765316.1"/>
    <property type="molecule type" value="Genomic_DNA"/>
</dbReference>
<accession>A0A9P1FI65</accession>